<evidence type="ECO:0000313" key="2">
    <source>
        <dbReference type="Proteomes" id="UP001601058"/>
    </source>
</evidence>
<dbReference type="PANTHER" id="PTHR40051">
    <property type="entry name" value="IG HYPOTHETICAL 15966"/>
    <property type="match status" value="1"/>
</dbReference>
<name>A0ABW6K3X2_9BACI</name>
<keyword evidence="2" id="KW-1185">Reference proteome</keyword>
<proteinExistence type="predicted"/>
<organism evidence="1 2">
    <name type="scientific">Cytobacillus mangrovibacter</name>
    <dbReference type="NCBI Taxonomy" id="3299024"/>
    <lineage>
        <taxon>Bacteria</taxon>
        <taxon>Bacillati</taxon>
        <taxon>Bacillota</taxon>
        <taxon>Bacilli</taxon>
        <taxon>Bacillales</taxon>
        <taxon>Bacillaceae</taxon>
        <taxon>Cytobacillus</taxon>
    </lineage>
</organism>
<dbReference type="PANTHER" id="PTHR40051:SF1">
    <property type="entry name" value="YOLD-LIKE FAMILY PROTEIN"/>
    <property type="match status" value="1"/>
</dbReference>
<reference evidence="1 2" key="1">
    <citation type="submission" date="2024-08" db="EMBL/GenBank/DDBJ databases">
        <title>Two novel Cytobacillus novel species.</title>
        <authorList>
            <person name="Liu G."/>
        </authorList>
    </citation>
    <scope>NUCLEOTIDE SEQUENCE [LARGE SCALE GENOMIC DNA]</scope>
    <source>
        <strain evidence="1 2">FJAT-53684</strain>
    </source>
</reference>
<protein>
    <submittedName>
        <fullName evidence="1">YolD-like family protein</fullName>
    </submittedName>
</protein>
<dbReference type="InterPro" id="IPR014962">
    <property type="entry name" value="YolD"/>
</dbReference>
<accession>A0ABW6K3X2</accession>
<dbReference type="Proteomes" id="UP001601058">
    <property type="component" value="Unassembled WGS sequence"/>
</dbReference>
<dbReference type="Pfam" id="PF08863">
    <property type="entry name" value="YolD"/>
    <property type="match status" value="1"/>
</dbReference>
<evidence type="ECO:0000313" key="1">
    <source>
        <dbReference type="EMBL" id="MFE8698000.1"/>
    </source>
</evidence>
<dbReference type="EMBL" id="JBIACJ010000009">
    <property type="protein sequence ID" value="MFE8698000.1"/>
    <property type="molecule type" value="Genomic_DNA"/>
</dbReference>
<dbReference type="RefSeq" id="WP_389221973.1">
    <property type="nucleotide sequence ID" value="NZ_JBIACJ010000009.1"/>
</dbReference>
<gene>
    <name evidence="1" type="ORF">ACFYKT_16785</name>
</gene>
<comment type="caution">
    <text evidence="1">The sequence shown here is derived from an EMBL/GenBank/DDBJ whole genome shotgun (WGS) entry which is preliminary data.</text>
</comment>
<sequence length="109" mass="12648">MIKDRGTIKWTAMMLPEHVQELKKAALDEERIKQPELDEQAIEEFELIICGAMESDETLVIDIFDNGFTNKLTGTVHFINHLKSQLILKDKLGYFHHVPFENLINIQPE</sequence>